<organism evidence="3 4">
    <name type="scientific">[Anoxybacillus] calidus</name>
    <dbReference type="NCBI Taxonomy" id="575178"/>
    <lineage>
        <taxon>Bacteria</taxon>
        <taxon>Bacillati</taxon>
        <taxon>Bacillota</taxon>
        <taxon>Bacilli</taxon>
        <taxon>Bacillales</taxon>
        <taxon>Anoxybacillaceae</taxon>
        <taxon>Paranoxybacillus</taxon>
    </lineage>
</organism>
<dbReference type="AlphaFoldDB" id="A0A7V9YYY2"/>
<reference evidence="3 4" key="1">
    <citation type="submission" date="2020-07" db="EMBL/GenBank/DDBJ databases">
        <title>Genomic Encyclopedia of Type Strains, Phase IV (KMG-IV): sequencing the most valuable type-strain genomes for metagenomic binning, comparative biology and taxonomic classification.</title>
        <authorList>
            <person name="Goeker M."/>
        </authorList>
    </citation>
    <scope>NUCLEOTIDE SEQUENCE [LARGE SCALE GENOMIC DNA]</scope>
    <source>
        <strain evidence="3 4">DSM 25220</strain>
    </source>
</reference>
<keyword evidence="2" id="KW-0812">Transmembrane</keyword>
<keyword evidence="2" id="KW-0472">Membrane</keyword>
<feature type="transmembrane region" description="Helical" evidence="2">
    <location>
        <begin position="48"/>
        <end position="66"/>
    </location>
</feature>
<dbReference type="EMBL" id="JACDUU010000002">
    <property type="protein sequence ID" value="MBA2871012.1"/>
    <property type="molecule type" value="Genomic_DNA"/>
</dbReference>
<evidence type="ECO:0000256" key="1">
    <source>
        <dbReference type="SAM" id="Coils"/>
    </source>
</evidence>
<dbReference type="Gene3D" id="2.60.40.3830">
    <property type="match status" value="1"/>
</dbReference>
<keyword evidence="1" id="KW-0175">Coiled coil</keyword>
<protein>
    <recommendedName>
        <fullName evidence="5">DUF4871 domain-containing protein</fullName>
    </recommendedName>
</protein>
<gene>
    <name evidence="3" type="ORF">HNQ85_001282</name>
</gene>
<feature type="coiled-coil region" evidence="1">
    <location>
        <begin position="22"/>
        <end position="49"/>
    </location>
</feature>
<keyword evidence="4" id="KW-1185">Reference proteome</keyword>
<dbReference type="RefSeq" id="WP_181536882.1">
    <property type="nucleotide sequence ID" value="NZ_JACDUU010000002.1"/>
</dbReference>
<proteinExistence type="predicted"/>
<keyword evidence="2" id="KW-1133">Transmembrane helix</keyword>
<comment type="caution">
    <text evidence="3">The sequence shown here is derived from an EMBL/GenBank/DDBJ whole genome shotgun (WGS) entry which is preliminary data.</text>
</comment>
<dbReference type="Proteomes" id="UP000580891">
    <property type="component" value="Unassembled WGS sequence"/>
</dbReference>
<accession>A0A7V9YYY2</accession>
<evidence type="ECO:0008006" key="5">
    <source>
        <dbReference type="Google" id="ProtNLM"/>
    </source>
</evidence>
<sequence length="308" mass="35619">MDEKQHELFGKMRRFPKYDMTFNEQQRLLANIKREIAHAERQKKRTSIIISMAAALFVLFFPIYIFTQTNIEFQQKEKAQDWTLSPTFDLLNKDGSVVYHNAVRGVKGKIGFLENGMKIVAGDQESVAKMFWYVWGEEQQLIGKTLRATATHKETGESFLLNETTLQAPLYGENASALTSFQPFPKEGIWKLDIHIDGKYFASIVIDVLPEYIQTKQATFYLTSDELYTGLKQNIMLKVDGKRQEDKLTVKAVYNRTHQLSFTYKKSAVYYTTSRQPVTLYEGKLTLDRAGEWKITVLNETVKVHVKK</sequence>
<evidence type="ECO:0000313" key="3">
    <source>
        <dbReference type="EMBL" id="MBA2871012.1"/>
    </source>
</evidence>
<evidence type="ECO:0000313" key="4">
    <source>
        <dbReference type="Proteomes" id="UP000580891"/>
    </source>
</evidence>
<evidence type="ECO:0000256" key="2">
    <source>
        <dbReference type="SAM" id="Phobius"/>
    </source>
</evidence>
<name>A0A7V9YYY2_9BACL</name>